<dbReference type="Proteomes" id="UP000825699">
    <property type="component" value="Unassembled WGS sequence"/>
</dbReference>
<name>A0AAJ1EFH2_RHILE</name>
<dbReference type="EMBL" id="JAAXEP010000010">
    <property type="protein sequence ID" value="MBY5630325.1"/>
    <property type="molecule type" value="Genomic_DNA"/>
</dbReference>
<proteinExistence type="predicted"/>
<evidence type="ECO:0000313" key="1">
    <source>
        <dbReference type="EMBL" id="MBY5630325.1"/>
    </source>
</evidence>
<reference evidence="1" key="1">
    <citation type="submission" date="2020-04" db="EMBL/GenBank/DDBJ databases">
        <title>Global-level population genomics supports evidence of horizontal gene transfer on evolution of Rhizobia in Lentils.</title>
        <authorList>
            <person name="Gai Y."/>
            <person name="Cook D."/>
            <person name="Riely B."/>
        </authorList>
    </citation>
    <scope>NUCLEOTIDE SEQUENCE</scope>
    <source>
        <strain evidence="1">Derici101B</strain>
    </source>
</reference>
<gene>
    <name evidence="1" type="ORF">HFO42_19755</name>
</gene>
<comment type="caution">
    <text evidence="1">The sequence shown here is derived from an EMBL/GenBank/DDBJ whole genome shotgun (WGS) entry which is preliminary data.</text>
</comment>
<dbReference type="RefSeq" id="WP_222261455.1">
    <property type="nucleotide sequence ID" value="NZ_JAAXEB010000011.1"/>
</dbReference>
<protein>
    <submittedName>
        <fullName evidence="1">Uncharacterized protein</fullName>
    </submittedName>
</protein>
<organism evidence="1 2">
    <name type="scientific">Rhizobium leguminosarum</name>
    <dbReference type="NCBI Taxonomy" id="384"/>
    <lineage>
        <taxon>Bacteria</taxon>
        <taxon>Pseudomonadati</taxon>
        <taxon>Pseudomonadota</taxon>
        <taxon>Alphaproteobacteria</taxon>
        <taxon>Hyphomicrobiales</taxon>
        <taxon>Rhizobiaceae</taxon>
        <taxon>Rhizobium/Agrobacterium group</taxon>
        <taxon>Rhizobium</taxon>
    </lineage>
</organism>
<dbReference type="AlphaFoldDB" id="A0AAJ1EFH2"/>
<accession>A0AAJ1EFH2</accession>
<evidence type="ECO:0000313" key="2">
    <source>
        <dbReference type="Proteomes" id="UP000825699"/>
    </source>
</evidence>
<sequence length="152" mass="17216">MQIIGPERYSLTYTPTAFTVLCNKGTSRFSGIAIESMPKLYIASVGGKPIYVGITKQKMQNRLSYGWKAAGKHGYHGYAWRHSGDAAELDVWGHADAIDRNERDIETVEAEVVYLIRQQGQWPAFQTEIHFYQSNEVHRRVAAEILGHYKLG</sequence>